<name>A0A347ZU81_9CHLR</name>
<keyword evidence="4" id="KW-1185">Reference proteome</keyword>
<proteinExistence type="predicted"/>
<evidence type="ECO:0000313" key="4">
    <source>
        <dbReference type="Proteomes" id="UP000256388"/>
    </source>
</evidence>
<accession>A0A347ZU81</accession>
<reference evidence="3 4" key="1">
    <citation type="submission" date="2018-08" db="EMBL/GenBank/DDBJ databases">
        <title>Genomic Encyclopedia of Type Strains, Phase IV (KMG-IV): sequencing the most valuable type-strain genomes for metagenomic binning, comparative biology and taxonomic classification.</title>
        <authorList>
            <person name="Goeker M."/>
        </authorList>
    </citation>
    <scope>NUCLEOTIDE SEQUENCE [LARGE SCALE GENOMIC DNA]</scope>
    <source>
        <strain evidence="3 4">DSM 23923</strain>
    </source>
</reference>
<gene>
    <name evidence="3" type="ORF">DFR64_0414</name>
</gene>
<dbReference type="Pfam" id="PF03808">
    <property type="entry name" value="Glyco_tran_WecG"/>
    <property type="match status" value="1"/>
</dbReference>
<evidence type="ECO:0000313" key="3">
    <source>
        <dbReference type="EMBL" id="REG10555.1"/>
    </source>
</evidence>
<dbReference type="EMBL" id="QUMS01000001">
    <property type="protein sequence ID" value="REG10555.1"/>
    <property type="molecule type" value="Genomic_DNA"/>
</dbReference>
<sequence length="258" mass="29277">MDILQVPILGVQVSAINMDLALSQIETWVAERRPSYVCVAPAHSIMECVNDPSLLPVFNEAGMVTPDGMAVVWLLRLQGHKEVRRVYGPDLLLAACARGLEQGWRHHFLGSSPELLALMTKNLRARFPGLQIAGQTCPPFRPLSAQEDRDIIAEVNASQADILWVGLGSPRQEVWMKKKLRKINAPVMIGVGAAFDFLSGNKPQAPRWVQRIGMEWLFRLLNEPKRLWPRYRQYPKFVILVLLQHLGLIHFPKEEPRR</sequence>
<evidence type="ECO:0000256" key="1">
    <source>
        <dbReference type="ARBA" id="ARBA00022676"/>
    </source>
</evidence>
<dbReference type="RefSeq" id="WP_116223726.1">
    <property type="nucleotide sequence ID" value="NZ_AP018437.1"/>
</dbReference>
<dbReference type="AlphaFoldDB" id="A0A347ZU81"/>
<evidence type="ECO:0000256" key="2">
    <source>
        <dbReference type="ARBA" id="ARBA00022679"/>
    </source>
</evidence>
<keyword evidence="1" id="KW-0328">Glycosyltransferase</keyword>
<dbReference type="PANTHER" id="PTHR34136:SF1">
    <property type="entry name" value="UDP-N-ACETYL-D-MANNOSAMINURONIC ACID TRANSFERASE"/>
    <property type="match status" value="1"/>
</dbReference>
<dbReference type="PANTHER" id="PTHR34136">
    <property type="match status" value="1"/>
</dbReference>
<dbReference type="NCBIfam" id="TIGR00696">
    <property type="entry name" value="wecG_tagA_cpsF"/>
    <property type="match status" value="1"/>
</dbReference>
<comment type="caution">
    <text evidence="3">The sequence shown here is derived from an EMBL/GenBank/DDBJ whole genome shotgun (WGS) entry which is preliminary data.</text>
</comment>
<organism evidence="3 4">
    <name type="scientific">Pelolinea submarina</name>
    <dbReference type="NCBI Taxonomy" id="913107"/>
    <lineage>
        <taxon>Bacteria</taxon>
        <taxon>Bacillati</taxon>
        <taxon>Chloroflexota</taxon>
        <taxon>Anaerolineae</taxon>
        <taxon>Anaerolineales</taxon>
        <taxon>Anaerolineaceae</taxon>
        <taxon>Pelolinea</taxon>
    </lineage>
</organism>
<dbReference type="OrthoDB" id="9771846at2"/>
<keyword evidence="2 3" id="KW-0808">Transferase</keyword>
<dbReference type="CDD" id="cd06533">
    <property type="entry name" value="Glyco_transf_WecG_TagA"/>
    <property type="match status" value="1"/>
</dbReference>
<protein>
    <submittedName>
        <fullName evidence="3">N-acetylglucosaminyldiphosphoundecaprenol N-acetyl-beta-D-mannosaminyltransferase</fullName>
    </submittedName>
</protein>
<dbReference type="GO" id="GO:0016758">
    <property type="term" value="F:hexosyltransferase activity"/>
    <property type="evidence" value="ECO:0007669"/>
    <property type="project" value="TreeGrafter"/>
</dbReference>
<dbReference type="InterPro" id="IPR004629">
    <property type="entry name" value="WecG_TagA_CpsF"/>
</dbReference>
<dbReference type="Proteomes" id="UP000256388">
    <property type="component" value="Unassembled WGS sequence"/>
</dbReference>